<accession>A0A4Q7PC14</accession>
<dbReference type="Proteomes" id="UP000292209">
    <property type="component" value="Unassembled WGS sequence"/>
</dbReference>
<dbReference type="PANTHER" id="PTHR35810:SF1">
    <property type="entry name" value="CYTOPLASMIC PROTEIN"/>
    <property type="match status" value="1"/>
</dbReference>
<dbReference type="OrthoDB" id="9802752at2"/>
<feature type="domain" description="Fido" evidence="1">
    <location>
        <begin position="188"/>
        <end position="317"/>
    </location>
</feature>
<dbReference type="Gene3D" id="1.20.120.1870">
    <property type="entry name" value="Fic/DOC protein, Fido domain"/>
    <property type="match status" value="1"/>
</dbReference>
<dbReference type="InterPro" id="IPR003812">
    <property type="entry name" value="Fido"/>
</dbReference>
<sequence>MNNQIEIYQGNDGQTQIEVRFEGETFWLSLLQISELFQRDKSVISRHIKNIYREGELDKKLTVAKNATVQTEGKRRVEREVEFYNLDLILSVGYRVNSKQGTQFRQWATQQLKAYLVQGYAINEQRLKQKQQEVQTLKDGIRILSRVIEQKAEDQNLDWLHHFATGLELLDDYDHENLDKKGLTKTRAKFPELEDYKKVIFAMKSDFESGVFGKEKDGSFESAISQISKGFDDEDFYPSLEEKAATLLYLIVKNHSFVDGNKRIAAACFLLFLQVNGLLYDSEKNTIISNDALASLTLFIASSKPDEMDTVKKLVISVLNRNLKVKS</sequence>
<reference evidence="2 3" key="1">
    <citation type="submission" date="2019-02" db="EMBL/GenBank/DDBJ databases">
        <title>Genomic Encyclopedia of Archaeal and Bacterial Type Strains, Phase II (KMG-II): from individual species to whole genera.</title>
        <authorList>
            <person name="Goeker M."/>
        </authorList>
    </citation>
    <scope>NUCLEOTIDE SEQUENCE [LARGE SCALE GENOMIC DNA]</scope>
    <source>
        <strain evidence="2 3">DSM 21411</strain>
    </source>
</reference>
<dbReference type="InterPro" id="IPR011204">
    <property type="entry name" value="Virulence_RhuM-like"/>
</dbReference>
<evidence type="ECO:0000259" key="1">
    <source>
        <dbReference type="PROSITE" id="PS51459"/>
    </source>
</evidence>
<dbReference type="PANTHER" id="PTHR35810">
    <property type="entry name" value="CYTOPLASMIC PROTEIN-RELATED"/>
    <property type="match status" value="1"/>
</dbReference>
<comment type="caution">
    <text evidence="2">The sequence shown here is derived from an EMBL/GenBank/DDBJ whole genome shotgun (WGS) entry which is preliminary data.</text>
</comment>
<dbReference type="EMBL" id="SGXG01000001">
    <property type="protein sequence ID" value="RZS97883.1"/>
    <property type="molecule type" value="Genomic_DNA"/>
</dbReference>
<dbReference type="InterPro" id="IPR053737">
    <property type="entry name" value="Type_II_TA_Toxin"/>
</dbReference>
<name>A0A4Q7PC14_9BACT</name>
<dbReference type="Pfam" id="PF02661">
    <property type="entry name" value="Fic"/>
    <property type="match status" value="1"/>
</dbReference>
<evidence type="ECO:0000313" key="2">
    <source>
        <dbReference type="EMBL" id="RZS97883.1"/>
    </source>
</evidence>
<protein>
    <submittedName>
        <fullName evidence="2">Fic/DOC family protein</fullName>
    </submittedName>
</protein>
<dbReference type="Pfam" id="PF13310">
    <property type="entry name" value="Virulence_RhuM"/>
    <property type="match status" value="1"/>
</dbReference>
<proteinExistence type="predicted"/>
<keyword evidence="3" id="KW-1185">Reference proteome</keyword>
<dbReference type="PROSITE" id="PS51459">
    <property type="entry name" value="FIDO"/>
    <property type="match status" value="1"/>
</dbReference>
<dbReference type="AlphaFoldDB" id="A0A4Q7PC14"/>
<dbReference type="InterPro" id="IPR036597">
    <property type="entry name" value="Fido-like_dom_sf"/>
</dbReference>
<gene>
    <name evidence="2" type="ORF">BC751_3511</name>
</gene>
<organism evidence="2 3">
    <name type="scientific">Cecembia calidifontis</name>
    <dbReference type="NCBI Taxonomy" id="1187080"/>
    <lineage>
        <taxon>Bacteria</taxon>
        <taxon>Pseudomonadati</taxon>
        <taxon>Bacteroidota</taxon>
        <taxon>Cytophagia</taxon>
        <taxon>Cytophagales</taxon>
        <taxon>Cyclobacteriaceae</taxon>
        <taxon>Cecembia</taxon>
    </lineage>
</organism>
<dbReference type="RefSeq" id="WP_130276693.1">
    <property type="nucleotide sequence ID" value="NZ_SGXG01000001.1"/>
</dbReference>
<dbReference type="SUPFAM" id="SSF140931">
    <property type="entry name" value="Fic-like"/>
    <property type="match status" value="1"/>
</dbReference>
<evidence type="ECO:0000313" key="3">
    <source>
        <dbReference type="Proteomes" id="UP000292209"/>
    </source>
</evidence>